<dbReference type="AlphaFoldDB" id="A0A1L3GRG8"/>
<dbReference type="RefSeq" id="WP_072284561.1">
    <property type="nucleotide sequence ID" value="NZ_CP015519.1"/>
</dbReference>
<evidence type="ECO:0000313" key="2">
    <source>
        <dbReference type="Proteomes" id="UP000182517"/>
    </source>
</evidence>
<gene>
    <name evidence="1" type="ORF">A7E78_12190</name>
</gene>
<accession>A0A1L3GRG8</accession>
<keyword evidence="2" id="KW-1185">Reference proteome</keyword>
<reference evidence="1 2" key="1">
    <citation type="journal article" date="2017" name="Genome Announc.">
        <title>Complete Genome Sequences of Two Acetylene-Fermenting Pelobacter acetylenicus Strains.</title>
        <authorList>
            <person name="Sutton J.M."/>
            <person name="Baesman S.M."/>
            <person name="Fierst J.L."/>
            <person name="Poret-Peterson A.T."/>
            <person name="Oremland R.S."/>
            <person name="Dunlap D.S."/>
            <person name="Akob D.M."/>
        </authorList>
    </citation>
    <scope>NUCLEOTIDE SEQUENCE [LARGE SCALE GENOMIC DNA]</scope>
    <source>
        <strain evidence="1 2">SFB93</strain>
    </source>
</reference>
<dbReference type="EMBL" id="CP015519">
    <property type="protein sequence ID" value="APG28534.1"/>
    <property type="molecule type" value="Genomic_DNA"/>
</dbReference>
<name>A0A1L3GRG8_9BACT</name>
<dbReference type="KEGG" id="pef:A7E78_12190"/>
<dbReference type="Proteomes" id="UP000182517">
    <property type="component" value="Chromosome"/>
</dbReference>
<protein>
    <submittedName>
        <fullName evidence="1">Uncharacterized protein</fullName>
    </submittedName>
</protein>
<evidence type="ECO:0000313" key="1">
    <source>
        <dbReference type="EMBL" id="APG28534.1"/>
    </source>
</evidence>
<organism evidence="1 2">
    <name type="scientific">Syntrophotalea acetylenivorans</name>
    <dbReference type="NCBI Taxonomy" id="1842532"/>
    <lineage>
        <taxon>Bacteria</taxon>
        <taxon>Pseudomonadati</taxon>
        <taxon>Thermodesulfobacteriota</taxon>
        <taxon>Desulfuromonadia</taxon>
        <taxon>Desulfuromonadales</taxon>
        <taxon>Syntrophotaleaceae</taxon>
        <taxon>Syntrophotalea</taxon>
    </lineage>
</organism>
<proteinExistence type="predicted"/>
<sequence length="109" mass="12431">MAERPYCGPDGSQIVDQIAEELIEDPQLRQRWIEFDQQFLEQCVMGGGQGLVFNREGVIALGTVDEDLLRLGIKIYNAASREAVRQRSTRYRVLNLLAMIHHMALRACQ</sequence>